<evidence type="ECO:0000313" key="1">
    <source>
        <dbReference type="EMBL" id="SKB67965.1"/>
    </source>
</evidence>
<gene>
    <name evidence="1" type="ORF">SAMN06295937_101373</name>
</gene>
<evidence type="ECO:0000313" key="2">
    <source>
        <dbReference type="Proteomes" id="UP000190044"/>
    </source>
</evidence>
<reference evidence="2" key="1">
    <citation type="submission" date="2017-02" db="EMBL/GenBank/DDBJ databases">
        <authorList>
            <person name="Varghese N."/>
            <person name="Submissions S."/>
        </authorList>
    </citation>
    <scope>NUCLEOTIDE SEQUENCE [LARGE SCALE GENOMIC DNA]</scope>
    <source>
        <strain evidence="2">R11H</strain>
    </source>
</reference>
<dbReference type="AlphaFoldDB" id="A0A1T5D8G4"/>
<dbReference type="RefSeq" id="WP_079638925.1">
    <property type="nucleotide sequence ID" value="NZ_FUYP01000013.1"/>
</dbReference>
<proteinExistence type="predicted"/>
<dbReference type="Proteomes" id="UP000190044">
    <property type="component" value="Unassembled WGS sequence"/>
</dbReference>
<name>A0A1T5D8G4_9SPHN</name>
<protein>
    <submittedName>
        <fullName evidence="1">PqqD family protein, HPr-rel-A system</fullName>
    </submittedName>
</protein>
<dbReference type="EMBL" id="FUYP01000013">
    <property type="protein sequence ID" value="SKB67965.1"/>
    <property type="molecule type" value="Genomic_DNA"/>
</dbReference>
<dbReference type="OrthoDB" id="7475313at2"/>
<accession>A0A1T5D8G4</accession>
<organism evidence="1 2">
    <name type="scientific">Sphingopyxis flava</name>
    <dbReference type="NCBI Taxonomy" id="1507287"/>
    <lineage>
        <taxon>Bacteria</taxon>
        <taxon>Pseudomonadati</taxon>
        <taxon>Pseudomonadota</taxon>
        <taxon>Alphaproteobacteria</taxon>
        <taxon>Sphingomonadales</taxon>
        <taxon>Sphingomonadaceae</taxon>
        <taxon>Sphingopyxis</taxon>
    </lineage>
</organism>
<keyword evidence="2" id="KW-1185">Reference proteome</keyword>
<dbReference type="NCBIfam" id="TIGR04353">
    <property type="entry name" value="PqqD_rel_X"/>
    <property type="match status" value="1"/>
</dbReference>
<dbReference type="InterPro" id="IPR027599">
    <property type="entry name" value="PqqD-rel_X"/>
</dbReference>
<sequence>MADPTFRAAPAEALRVEPLGEVTAIFDRRSTQTHLVVSPLPEILAAMGGEACNASLLAMRLAARFDLPDGAETRAVLSERLRELAALGLVEPA</sequence>